<keyword evidence="7" id="KW-1185">Reference proteome</keyword>
<comment type="subcellular location">
    <subcellularLocation>
        <location evidence="1">Cell envelope</location>
    </subcellularLocation>
</comment>
<dbReference type="PANTHER" id="PTHR42852">
    <property type="entry name" value="THIOL:DISULFIDE INTERCHANGE PROTEIN DSBE"/>
    <property type="match status" value="1"/>
</dbReference>
<sequence>MKFFFCVVFIQLFTLVSSQQKLEVNLTAIPPDQEDFQLELYLFTENHFELVLTKDVAVIDTVERIIMPTPVTDTTVRLFQLKVADSPNTSEFLFSPKENMTLSGPLYDLLNGQIGVENSDENAAYARLLRVLGEYEQIMNALEEESSNYSVYDHDFNAKVNEHASLVEEVQHKLNLNLEKVQISFPKTYTAQVLVPLSKIPVRSYTKEWFSYYDGYLSFLHDYFFYFVNVEDERILNHYAFQDKLFQYLNEYVEKEQVATEEAIGELMDVFSKNTRVRSFVYNQLMKTYIQLDSEHFVNYLTENFGGGCGLNLSFEELKKMNQITATNIGAEAPDILLYDLENKAQSLKNTIDENQYTVVLFWVGWCEHCKKKMPDLVSLASELKKTTGFFAVSLDNDESKWKEATGVYSFPKNWVNVCEKVTIEKSTYAPLYNVSTTPSIFLVDAEGKIVAKKLTVEELRDRLIND</sequence>
<dbReference type="InterPro" id="IPR050553">
    <property type="entry name" value="Thioredoxin_ResA/DsbE_sf"/>
</dbReference>
<name>A0A916JJW4_9FLAO</name>
<dbReference type="SUPFAM" id="SSF52833">
    <property type="entry name" value="Thioredoxin-like"/>
    <property type="match status" value="1"/>
</dbReference>
<evidence type="ECO:0000256" key="1">
    <source>
        <dbReference type="ARBA" id="ARBA00004196"/>
    </source>
</evidence>
<dbReference type="GO" id="GO:0017004">
    <property type="term" value="P:cytochrome complex assembly"/>
    <property type="evidence" value="ECO:0007669"/>
    <property type="project" value="UniProtKB-KW"/>
</dbReference>
<evidence type="ECO:0000256" key="2">
    <source>
        <dbReference type="ARBA" id="ARBA00022748"/>
    </source>
</evidence>
<keyword evidence="3" id="KW-1015">Disulfide bond</keyword>
<accession>A0A916JJW4</accession>
<evidence type="ECO:0000313" key="6">
    <source>
        <dbReference type="EMBL" id="CAG5076776.1"/>
    </source>
</evidence>
<proteinExistence type="predicted"/>
<reference evidence="6" key="1">
    <citation type="submission" date="2021-04" db="EMBL/GenBank/DDBJ databases">
        <authorList>
            <person name="Rodrigo-Torres L."/>
            <person name="Arahal R. D."/>
            <person name="Lucena T."/>
        </authorList>
    </citation>
    <scope>NUCLEOTIDE SEQUENCE</scope>
    <source>
        <strain evidence="6">AS29M-1</strain>
    </source>
</reference>
<dbReference type="InterPro" id="IPR000866">
    <property type="entry name" value="AhpC/TSA"/>
</dbReference>
<dbReference type="KEGG" id="ptan:CRYO30217_00196"/>
<protein>
    <submittedName>
        <fullName evidence="6">Thiol-disulfide oxidoreductase ResA</fullName>
    </submittedName>
</protein>
<keyword evidence="4" id="KW-0676">Redox-active center</keyword>
<dbReference type="PANTHER" id="PTHR42852:SF6">
    <property type="entry name" value="THIOL:DISULFIDE INTERCHANGE PROTEIN DSBE"/>
    <property type="match status" value="1"/>
</dbReference>
<gene>
    <name evidence="6" type="primary">resA_1</name>
    <name evidence="6" type="ORF">CRYO30217_00196</name>
</gene>
<organism evidence="6 7">
    <name type="scientific">Parvicella tangerina</name>
    <dbReference type="NCBI Taxonomy" id="2829795"/>
    <lineage>
        <taxon>Bacteria</taxon>
        <taxon>Pseudomonadati</taxon>
        <taxon>Bacteroidota</taxon>
        <taxon>Flavobacteriia</taxon>
        <taxon>Flavobacteriales</taxon>
        <taxon>Parvicellaceae</taxon>
        <taxon>Parvicella</taxon>
    </lineage>
</organism>
<keyword evidence="2" id="KW-0201">Cytochrome c-type biogenesis</keyword>
<dbReference type="GO" id="GO:0030313">
    <property type="term" value="C:cell envelope"/>
    <property type="evidence" value="ECO:0007669"/>
    <property type="project" value="UniProtKB-SubCell"/>
</dbReference>
<dbReference type="Gene3D" id="3.40.30.10">
    <property type="entry name" value="Glutaredoxin"/>
    <property type="match status" value="1"/>
</dbReference>
<dbReference type="InterPro" id="IPR017937">
    <property type="entry name" value="Thioredoxin_CS"/>
</dbReference>
<evidence type="ECO:0000256" key="4">
    <source>
        <dbReference type="ARBA" id="ARBA00023284"/>
    </source>
</evidence>
<dbReference type="CDD" id="cd02966">
    <property type="entry name" value="TlpA_like_family"/>
    <property type="match status" value="1"/>
</dbReference>
<evidence type="ECO:0000313" key="7">
    <source>
        <dbReference type="Proteomes" id="UP000683507"/>
    </source>
</evidence>
<dbReference type="RefSeq" id="WP_258540437.1">
    <property type="nucleotide sequence ID" value="NZ_OU015584.1"/>
</dbReference>
<dbReference type="Pfam" id="PF00578">
    <property type="entry name" value="AhpC-TSA"/>
    <property type="match status" value="1"/>
</dbReference>
<dbReference type="AlphaFoldDB" id="A0A916JJW4"/>
<evidence type="ECO:0000256" key="3">
    <source>
        <dbReference type="ARBA" id="ARBA00023157"/>
    </source>
</evidence>
<feature type="domain" description="Alkyl hydroperoxide reductase subunit C/ Thiol specific antioxidant" evidence="5">
    <location>
        <begin position="329"/>
        <end position="452"/>
    </location>
</feature>
<dbReference type="Proteomes" id="UP000683507">
    <property type="component" value="Chromosome"/>
</dbReference>
<dbReference type="EMBL" id="OU015584">
    <property type="protein sequence ID" value="CAG5076776.1"/>
    <property type="molecule type" value="Genomic_DNA"/>
</dbReference>
<dbReference type="InterPro" id="IPR036249">
    <property type="entry name" value="Thioredoxin-like_sf"/>
</dbReference>
<dbReference type="PROSITE" id="PS00194">
    <property type="entry name" value="THIOREDOXIN_1"/>
    <property type="match status" value="1"/>
</dbReference>
<evidence type="ECO:0000259" key="5">
    <source>
        <dbReference type="Pfam" id="PF00578"/>
    </source>
</evidence>